<sequence>MDNLAIRFHFGGDFFSPGGKLNYVGGSTTMSYVEIAKFSLPEITGHLTDHVVGTDVMRLHWLRLGWSFSNGLMFPVDDVSCKAIFDHITYGEVIEIYVDSGTVEKLILEPIKLDSSLLASYPFAFSSAVLSMFSFAKSWLNSLSS</sequence>
<dbReference type="EnsemblPlants" id="KQL23692">
    <property type="protein sequence ID" value="KQL23692"/>
    <property type="gene ID" value="SETIT_032322mg"/>
</dbReference>
<evidence type="ECO:0000313" key="3">
    <source>
        <dbReference type="Proteomes" id="UP000004995"/>
    </source>
</evidence>
<name>K4A0D3_SETIT</name>
<organism evidence="2 3">
    <name type="scientific">Setaria italica</name>
    <name type="common">Foxtail millet</name>
    <name type="synonym">Panicum italicum</name>
    <dbReference type="NCBI Taxonomy" id="4555"/>
    <lineage>
        <taxon>Eukaryota</taxon>
        <taxon>Viridiplantae</taxon>
        <taxon>Streptophyta</taxon>
        <taxon>Embryophyta</taxon>
        <taxon>Tracheophyta</taxon>
        <taxon>Spermatophyta</taxon>
        <taxon>Magnoliopsida</taxon>
        <taxon>Liliopsida</taxon>
        <taxon>Poales</taxon>
        <taxon>Poaceae</taxon>
        <taxon>PACMAD clade</taxon>
        <taxon>Panicoideae</taxon>
        <taxon>Panicodae</taxon>
        <taxon>Paniceae</taxon>
        <taxon>Cenchrinae</taxon>
        <taxon>Setaria</taxon>
    </lineage>
</organism>
<evidence type="ECO:0000259" key="1">
    <source>
        <dbReference type="Pfam" id="PF26130"/>
    </source>
</evidence>
<dbReference type="Gramene" id="KQL23692">
    <property type="protein sequence ID" value="KQL23692"/>
    <property type="gene ID" value="SETIT_032322mg"/>
</dbReference>
<dbReference type="EMBL" id="AGNK02000903">
    <property type="status" value="NOT_ANNOTATED_CDS"/>
    <property type="molecule type" value="Genomic_DNA"/>
</dbReference>
<accession>K4A0D3</accession>
<dbReference type="InParanoid" id="K4A0D3"/>
<dbReference type="Proteomes" id="UP000004995">
    <property type="component" value="Unassembled WGS sequence"/>
</dbReference>
<reference evidence="3" key="1">
    <citation type="journal article" date="2012" name="Nat. Biotechnol.">
        <title>Reference genome sequence of the model plant Setaria.</title>
        <authorList>
            <person name="Bennetzen J.L."/>
            <person name="Schmutz J."/>
            <person name="Wang H."/>
            <person name="Percifield R."/>
            <person name="Hawkins J."/>
            <person name="Pontaroli A.C."/>
            <person name="Estep M."/>
            <person name="Feng L."/>
            <person name="Vaughn J.N."/>
            <person name="Grimwood J."/>
            <person name="Jenkins J."/>
            <person name="Barry K."/>
            <person name="Lindquist E."/>
            <person name="Hellsten U."/>
            <person name="Deshpande S."/>
            <person name="Wang X."/>
            <person name="Wu X."/>
            <person name="Mitros T."/>
            <person name="Triplett J."/>
            <person name="Yang X."/>
            <person name="Ye C.Y."/>
            <person name="Mauro-Herrera M."/>
            <person name="Wang L."/>
            <person name="Li P."/>
            <person name="Sharma M."/>
            <person name="Sharma R."/>
            <person name="Ronald P.C."/>
            <person name="Panaud O."/>
            <person name="Kellogg E.A."/>
            <person name="Brutnell T.P."/>
            <person name="Doust A.N."/>
            <person name="Tuskan G.A."/>
            <person name="Rokhsar D."/>
            <person name="Devos K.M."/>
        </authorList>
    </citation>
    <scope>NUCLEOTIDE SEQUENCE [LARGE SCALE GENOMIC DNA]</scope>
    <source>
        <strain evidence="3">cv. Yugu1</strain>
    </source>
</reference>
<dbReference type="InterPro" id="IPR058594">
    <property type="entry name" value="PB1-like_dom_pln"/>
</dbReference>
<dbReference type="OMA" id="KLMCECT"/>
<dbReference type="Pfam" id="PF26130">
    <property type="entry name" value="PB1-like"/>
    <property type="match status" value="1"/>
</dbReference>
<reference evidence="2" key="2">
    <citation type="submission" date="2018-08" db="UniProtKB">
        <authorList>
            <consortium name="EnsemblPlants"/>
        </authorList>
    </citation>
    <scope>IDENTIFICATION</scope>
    <source>
        <strain evidence="2">Yugu1</strain>
    </source>
</reference>
<feature type="domain" description="PB1-like" evidence="1">
    <location>
        <begin position="2"/>
        <end position="98"/>
    </location>
</feature>
<protein>
    <recommendedName>
        <fullName evidence="1">PB1-like domain-containing protein</fullName>
    </recommendedName>
</protein>
<dbReference type="AlphaFoldDB" id="K4A0D3"/>
<dbReference type="FunCoup" id="K4A0D3">
    <property type="interactions" value="404"/>
</dbReference>
<keyword evidence="3" id="KW-1185">Reference proteome</keyword>
<proteinExistence type="predicted"/>
<evidence type="ECO:0000313" key="2">
    <source>
        <dbReference type="EnsemblPlants" id="KQL23692"/>
    </source>
</evidence>
<dbReference type="HOGENOM" id="CLU_1790245_0_0_1"/>
<dbReference type="eggNOG" id="ENOG502R4B0">
    <property type="taxonomic scope" value="Eukaryota"/>
</dbReference>